<dbReference type="RefSeq" id="XP_066075034.1">
    <property type="nucleotide sequence ID" value="XM_066218937.1"/>
</dbReference>
<feature type="compositionally biased region" description="Acidic residues" evidence="4">
    <location>
        <begin position="1107"/>
        <end position="1117"/>
    </location>
</feature>
<evidence type="ECO:0000256" key="4">
    <source>
        <dbReference type="SAM" id="MobiDB-lite"/>
    </source>
</evidence>
<feature type="compositionally biased region" description="Low complexity" evidence="4">
    <location>
        <begin position="1127"/>
        <end position="1137"/>
    </location>
</feature>
<dbReference type="GeneID" id="91093848"/>
<protein>
    <recommendedName>
        <fullName evidence="9">Ribosomal RNA-processing protein 12</fullName>
    </recommendedName>
</protein>
<dbReference type="Gene3D" id="1.25.10.10">
    <property type="entry name" value="Leucine-rich Repeat Variant"/>
    <property type="match status" value="1"/>
</dbReference>
<feature type="compositionally biased region" description="Basic and acidic residues" evidence="4">
    <location>
        <begin position="1225"/>
        <end position="1238"/>
    </location>
</feature>
<dbReference type="InterPro" id="IPR016024">
    <property type="entry name" value="ARM-type_fold"/>
</dbReference>
<feature type="domain" description="RRP12 N-terminal HEAT" evidence="6">
    <location>
        <begin position="33"/>
        <end position="242"/>
    </location>
</feature>
<dbReference type="InterPro" id="IPR057860">
    <property type="entry name" value="HEAT_RRP12_N"/>
</dbReference>
<dbReference type="InterPro" id="IPR052087">
    <property type="entry name" value="RRP12"/>
</dbReference>
<feature type="compositionally biased region" description="Basic residues" evidence="4">
    <location>
        <begin position="1062"/>
        <end position="1073"/>
    </location>
</feature>
<accession>A0AAX4JS92</accession>
<evidence type="ECO:0000256" key="2">
    <source>
        <dbReference type="ARBA" id="ARBA00007690"/>
    </source>
</evidence>
<keyword evidence="8" id="KW-1185">Reference proteome</keyword>
<feature type="domain" description="RRP12 HEAT" evidence="5">
    <location>
        <begin position="379"/>
        <end position="704"/>
    </location>
</feature>
<dbReference type="PANTHER" id="PTHR48287">
    <property type="entry name" value="ARM REPEAT SUPERFAMILY PROTEIN"/>
    <property type="match status" value="1"/>
</dbReference>
<dbReference type="Pfam" id="PF08161">
    <property type="entry name" value="RRP12_HEAT"/>
    <property type="match status" value="1"/>
</dbReference>
<comment type="similarity">
    <text evidence="2">Belongs to the RRP12 family.</text>
</comment>
<feature type="region of interest" description="Disordered" evidence="4">
    <location>
        <begin position="1062"/>
        <end position="1343"/>
    </location>
</feature>
<dbReference type="Pfam" id="PF25772">
    <property type="entry name" value="HEAT_RRP12_N"/>
    <property type="match status" value="1"/>
</dbReference>
<evidence type="ECO:0000256" key="1">
    <source>
        <dbReference type="ARBA" id="ARBA00004123"/>
    </source>
</evidence>
<dbReference type="Proteomes" id="UP001355207">
    <property type="component" value="Chromosome 4"/>
</dbReference>
<keyword evidence="3" id="KW-0539">Nucleus</keyword>
<organism evidence="7 8">
    <name type="scientific">Kwoniella dendrophila CBS 6074</name>
    <dbReference type="NCBI Taxonomy" id="1295534"/>
    <lineage>
        <taxon>Eukaryota</taxon>
        <taxon>Fungi</taxon>
        <taxon>Dikarya</taxon>
        <taxon>Basidiomycota</taxon>
        <taxon>Agaricomycotina</taxon>
        <taxon>Tremellomycetes</taxon>
        <taxon>Tremellales</taxon>
        <taxon>Cryptococcaceae</taxon>
        <taxon>Kwoniella</taxon>
    </lineage>
</organism>
<dbReference type="SUPFAM" id="SSF48371">
    <property type="entry name" value="ARM repeat"/>
    <property type="match status" value="1"/>
</dbReference>
<gene>
    <name evidence="7" type="ORF">L201_003178</name>
</gene>
<dbReference type="InterPro" id="IPR012978">
    <property type="entry name" value="HEAT_RRP12"/>
</dbReference>
<evidence type="ECO:0008006" key="9">
    <source>
        <dbReference type="Google" id="ProtNLM"/>
    </source>
</evidence>
<feature type="compositionally biased region" description="Basic and acidic residues" evidence="4">
    <location>
        <begin position="1190"/>
        <end position="1201"/>
    </location>
</feature>
<proteinExistence type="inferred from homology"/>
<evidence type="ECO:0000259" key="6">
    <source>
        <dbReference type="Pfam" id="PF25772"/>
    </source>
</evidence>
<evidence type="ECO:0000313" key="7">
    <source>
        <dbReference type="EMBL" id="WWC88271.1"/>
    </source>
</evidence>
<name>A0AAX4JS92_9TREE</name>
<evidence type="ECO:0000259" key="5">
    <source>
        <dbReference type="Pfam" id="PF08161"/>
    </source>
</evidence>
<feature type="compositionally biased region" description="Basic and acidic residues" evidence="4">
    <location>
        <begin position="1292"/>
        <end position="1307"/>
    </location>
</feature>
<evidence type="ECO:0000313" key="8">
    <source>
        <dbReference type="Proteomes" id="UP001355207"/>
    </source>
</evidence>
<dbReference type="EMBL" id="CP144101">
    <property type="protein sequence ID" value="WWC88271.1"/>
    <property type="molecule type" value="Genomic_DNA"/>
</dbReference>
<reference evidence="7 8" key="1">
    <citation type="submission" date="2024-01" db="EMBL/GenBank/DDBJ databases">
        <title>Comparative genomics of Cryptococcus and Kwoniella reveals pathogenesis evolution and contrasting modes of karyotype evolution via chromosome fusion or intercentromeric recombination.</title>
        <authorList>
            <person name="Coelho M.A."/>
            <person name="David-Palma M."/>
            <person name="Shea T."/>
            <person name="Bowers K."/>
            <person name="McGinley-Smith S."/>
            <person name="Mohammad A.W."/>
            <person name="Gnirke A."/>
            <person name="Yurkov A.M."/>
            <person name="Nowrousian M."/>
            <person name="Sun S."/>
            <person name="Cuomo C.A."/>
            <person name="Heitman J."/>
        </authorList>
    </citation>
    <scope>NUCLEOTIDE SEQUENCE [LARGE SCALE GENOMIC DNA]</scope>
    <source>
        <strain evidence="7 8">CBS 6074</strain>
    </source>
</reference>
<comment type="subcellular location">
    <subcellularLocation>
        <location evidence="1">Nucleus</location>
    </subcellularLocation>
</comment>
<evidence type="ECO:0000256" key="3">
    <source>
        <dbReference type="ARBA" id="ARBA00023242"/>
    </source>
</evidence>
<feature type="compositionally biased region" description="Basic and acidic residues" evidence="4">
    <location>
        <begin position="1264"/>
        <end position="1280"/>
    </location>
</feature>
<dbReference type="PANTHER" id="PTHR48287:SF1">
    <property type="entry name" value="ARM REPEAT SUPERFAMILY PROTEIN"/>
    <property type="match status" value="1"/>
</dbReference>
<dbReference type="InterPro" id="IPR011989">
    <property type="entry name" value="ARM-like"/>
</dbReference>
<feature type="compositionally biased region" description="Basic and acidic residues" evidence="4">
    <location>
        <begin position="1140"/>
        <end position="1153"/>
    </location>
</feature>
<sequence>MASSNEPANFATALANVRRLTSSGLPHQSKPAQLLVAIESTLSSTLNSTELPFSATAYFTSLQQVLEKACNDQVPSSGDEEEMAESENMGQGALIPATLYLLALVIPETSNQVILSKINILLENILPLFETSLEHPPALRSLIQIITSLLMIPSSSKLLNSSPLLKKSWNYLLELNLDPRPKVRHLAQEGIRKVLVTPIPPKLNPGSHPYLPRAREWVVSILEEETKSGGGLSANNKSNKKARFADGEDSEGKRAIWVIQGLRGWVAVWGDEQLSSLCGLLLSLPPLPHLTPQIYSLLAHLLSPPPADAAAPKPSVLTNLPTILDSLLSSPPAVSDTPTYLSAITSALIKMSLQDTISLNTYLPKAFNLIFHNILLSPSSTPSVLQSASEAIGNQGILRYCITDEAILATLTYTRQGSHLPGARKKSKTPFLYRLINSLTESMNTHALRLPYLFSILTALISRLRLRVLPGEHAKVDESGKGHTAAEELLMDLIKEVGDLRHQKGFENKDGVDNVVGMAIEVIGVPVVLERLPLNIEPDASGSAPYPGRAHLLPLIRAKTTNDQSSFFTNYFRPLSERLFEKKVSAEDGGRAAEAKVWETVVSQIWDCWSGFCEMPRDLKEGLTTPFLSLLTNLLYTQPLLLPSLLRGLSQLVSSTQRLLNSNTPSEELRKQFGLDQTSAKENMNFLKTLAKDMVSVLLNVFSKLPRESRGMVGEVIGLWVGIMTEKDIVETYNTVTTHLSTNLHTTEPPTQGASPISHTMLDLLIIFIPHLPITQSQALFNAASQGTMLEHKDATVQKKSYRALKRLLEAGKLDTKSQKLEEFVKKLSEAGGGVGPGAQRDRLQLLSALVESLPKDSLHIIPELLSEAVLGTKEVNERARDAGFDLLVIMGKKMASGGQVKVQIEEGEENMDQPSAVQANAEEYITMVAAGLTGTTPHMISASINALSRLLFEFKDDISENTLSELISTLSVFLSSKNREIVKSALGFAKVSIVSLPLSVLQPHLGQLVPALLGWVHDHKNHFKSKTIHIFERLIRRFGFDEIYNCSTELPEERKVLNGIRKRKERAKKRKNGKDDENDENADGEQKPHQSSGNAFDDILYNSDSDLSDGDSDDEEARPNQKGRKGQQQQQQQQQNKKGKQDRDNRYIRNEGDEPMDLLSRNIAGGIASSDPSMQKARRKPGQDASHFSTDKSGKLVIREDDSDNDEAGPSSSSKAMEGSGFMGRHEVDGFTRDSKGNMKFTRNTKKSRQQESELNMMIDEEGDKKLEKGNGKEKFLQERRKKRKAMGLGEEFRAKRAGGDIKKQGGPDPYSYVSLGQAGSRKQGKGGQKINLTNKKKGSRA</sequence>
<dbReference type="GO" id="GO:0005634">
    <property type="term" value="C:nucleus"/>
    <property type="evidence" value="ECO:0007669"/>
    <property type="project" value="UniProtKB-SubCell"/>
</dbReference>